<feature type="transmembrane region" description="Helical" evidence="1">
    <location>
        <begin position="7"/>
        <end position="36"/>
    </location>
</feature>
<sequence length="105" mass="11973">MLKQCLIYLLLSVLVIIFARYANMLVLYVDMLYVFINLKLTPIFSQGGLGLLIRKVILLVFIPVVIAAIPALSYRLVKGKDMPYFLETTWCVWLIVVLSNILIPV</sequence>
<gene>
    <name evidence="2" type="ORF">BN59_01753</name>
</gene>
<keyword evidence="3" id="KW-1185">Reference proteome</keyword>
<dbReference type="EMBL" id="CCSB01000002">
    <property type="protein sequence ID" value="CDZ77470.1"/>
    <property type="molecule type" value="Genomic_DNA"/>
</dbReference>
<dbReference type="eggNOG" id="ENOG5030PA3">
    <property type="taxonomic scope" value="Bacteria"/>
</dbReference>
<keyword evidence="1" id="KW-0472">Membrane</keyword>
<accession>A0A078KSS4</accession>
<feature type="transmembrane region" description="Helical" evidence="1">
    <location>
        <begin position="56"/>
        <end position="77"/>
    </location>
</feature>
<organism evidence="2 3">
    <name type="scientific">Legionella massiliensis</name>
    <dbReference type="NCBI Taxonomy" id="1034943"/>
    <lineage>
        <taxon>Bacteria</taxon>
        <taxon>Pseudomonadati</taxon>
        <taxon>Pseudomonadota</taxon>
        <taxon>Gammaproteobacteria</taxon>
        <taxon>Legionellales</taxon>
        <taxon>Legionellaceae</taxon>
        <taxon>Legionella</taxon>
    </lineage>
</organism>
<dbReference type="RefSeq" id="WP_043874000.1">
    <property type="nucleotide sequence ID" value="NZ_CCVW01000002.1"/>
</dbReference>
<proteinExistence type="predicted"/>
<name>A0A078KSS4_9GAMM</name>
<dbReference type="STRING" id="1034943.BN59_01753"/>
<evidence type="ECO:0000313" key="2">
    <source>
        <dbReference type="EMBL" id="CDZ77470.1"/>
    </source>
</evidence>
<keyword evidence="1" id="KW-1133">Transmembrane helix</keyword>
<dbReference type="Proteomes" id="UP000044071">
    <property type="component" value="Unassembled WGS sequence"/>
</dbReference>
<feature type="transmembrane region" description="Helical" evidence="1">
    <location>
        <begin position="84"/>
        <end position="103"/>
    </location>
</feature>
<dbReference type="AlphaFoldDB" id="A0A078KSS4"/>
<keyword evidence="1" id="KW-0812">Transmembrane</keyword>
<reference evidence="2 3" key="1">
    <citation type="submission" date="2014-06" db="EMBL/GenBank/DDBJ databases">
        <authorList>
            <person name="Urmite Genomes Urmite Genomes"/>
        </authorList>
    </citation>
    <scope>NUCLEOTIDE SEQUENCE [LARGE SCALE GENOMIC DNA]</scope>
</reference>
<dbReference type="OrthoDB" id="5654088at2"/>
<protein>
    <submittedName>
        <fullName evidence="2">Uncharacterized protein</fullName>
    </submittedName>
</protein>
<evidence type="ECO:0000313" key="3">
    <source>
        <dbReference type="Proteomes" id="UP000044071"/>
    </source>
</evidence>
<evidence type="ECO:0000256" key="1">
    <source>
        <dbReference type="SAM" id="Phobius"/>
    </source>
</evidence>